<dbReference type="AlphaFoldDB" id="A0A2V2VNE0"/>
<dbReference type="VEuPathDB" id="TriTrypDB:ECC02_000609"/>
<dbReference type="EMBL" id="PRFA01000014">
    <property type="protein sequence ID" value="PWU97851.1"/>
    <property type="molecule type" value="Genomic_DNA"/>
</dbReference>
<proteinExistence type="predicted"/>
<dbReference type="VEuPathDB" id="TriTrypDB:Tc_MARK_6388"/>
<name>A0A2V2VNE0_TRYCR</name>
<dbReference type="VEuPathDB" id="TriTrypDB:TCDM_02862"/>
<accession>A0A2V2VNE0</accession>
<reference evidence="1 2" key="1">
    <citation type="journal article" date="2018" name="Microb. Genom.">
        <title>Expanding an expanded genome: long-read sequencing of Trypanosoma cruzi.</title>
        <authorList>
            <person name="Berna L."/>
            <person name="Rodriguez M."/>
            <person name="Chiribao M.L."/>
            <person name="Parodi-Talice A."/>
            <person name="Pita S."/>
            <person name="Rijo G."/>
            <person name="Alvarez-Valin F."/>
            <person name="Robello C."/>
        </authorList>
    </citation>
    <scope>NUCLEOTIDE SEQUENCE [LARGE SCALE GENOMIC DNA]</scope>
    <source>
        <strain evidence="1 2">Dm28c</strain>
    </source>
</reference>
<dbReference type="VEuPathDB" id="TriTrypDB:BCY84_11155"/>
<dbReference type="VEuPathDB" id="TriTrypDB:TCSYLVIO_004785"/>
<sequence>MHSFLLRATTSSDSRALSDCTCQSDVSSLSQLQSARNVYQAHFLFIRWLVAEGLLTDEELLDSLGDETDASACGQKSRFELHVSMAKSLSSGSPFALQAHVILTRSLILHHCCIILSVDDILAHVRFLDPMCSGTLESIEDALVFGCIMS</sequence>
<organism evidence="1 2">
    <name type="scientific">Trypanosoma cruzi</name>
    <dbReference type="NCBI Taxonomy" id="5693"/>
    <lineage>
        <taxon>Eukaryota</taxon>
        <taxon>Discoba</taxon>
        <taxon>Euglenozoa</taxon>
        <taxon>Kinetoplastea</taxon>
        <taxon>Metakinetoplastina</taxon>
        <taxon>Trypanosomatida</taxon>
        <taxon>Trypanosomatidae</taxon>
        <taxon>Trypanosoma</taxon>
        <taxon>Schizotrypanum</taxon>
    </lineage>
</organism>
<dbReference type="VEuPathDB" id="TriTrypDB:C4B63_14g212"/>
<dbReference type="Proteomes" id="UP000246121">
    <property type="component" value="Unassembled WGS sequence"/>
</dbReference>
<evidence type="ECO:0000313" key="1">
    <source>
        <dbReference type="EMBL" id="PWU97851.1"/>
    </source>
</evidence>
<evidence type="ECO:0000313" key="2">
    <source>
        <dbReference type="Proteomes" id="UP000246121"/>
    </source>
</evidence>
<dbReference type="VEuPathDB" id="TriTrypDB:TcG_00418"/>
<dbReference type="VEuPathDB" id="TriTrypDB:C3747_33g247"/>
<gene>
    <name evidence="1" type="ORF">C4B63_14g212</name>
</gene>
<dbReference type="VEuPathDB" id="TriTrypDB:TcCL_ESM09048"/>
<dbReference type="VEuPathDB" id="TriTrypDB:TcBrA4_0014350"/>
<comment type="caution">
    <text evidence="1">The sequence shown here is derived from an EMBL/GenBank/DDBJ whole genome shotgun (WGS) entry which is preliminary data.</text>
</comment>
<protein>
    <submittedName>
        <fullName evidence="1">Uncharacterized protein</fullName>
    </submittedName>
</protein>
<dbReference type="VEuPathDB" id="TriTrypDB:TcCLB.508307.110"/>